<sequence length="139" mass="15732">MTSALDLHGTPHVERYLETDGEDGYHWRNGTTILLLSTTGRKSGQQRTHALIYKPHGDAYLVVASKGGNDEPPTWFLNLEANPNVEVQIKGERFPARARVATPEEKPAMWASMVEAWPDYDEYQKKTDREIPVVVLERA</sequence>
<organism evidence="3 4">
    <name type="scientific">Cryptosporangium aurantiacum</name>
    <dbReference type="NCBI Taxonomy" id="134849"/>
    <lineage>
        <taxon>Bacteria</taxon>
        <taxon>Bacillati</taxon>
        <taxon>Actinomycetota</taxon>
        <taxon>Actinomycetes</taxon>
        <taxon>Cryptosporangiales</taxon>
        <taxon>Cryptosporangiaceae</taxon>
        <taxon>Cryptosporangium</taxon>
    </lineage>
</organism>
<dbReference type="STRING" id="134849.SAMN05443668_12575"/>
<comment type="catalytic activity">
    <reaction evidence="2">
        <text>oxidized coenzyme F420-(gamma-L-Glu)(n) + a quinol + H(+) = reduced coenzyme F420-(gamma-L-Glu)(n) + a quinone</text>
        <dbReference type="Rhea" id="RHEA:39663"/>
        <dbReference type="Rhea" id="RHEA-COMP:12939"/>
        <dbReference type="Rhea" id="RHEA-COMP:14378"/>
        <dbReference type="ChEBI" id="CHEBI:15378"/>
        <dbReference type="ChEBI" id="CHEBI:24646"/>
        <dbReference type="ChEBI" id="CHEBI:132124"/>
        <dbReference type="ChEBI" id="CHEBI:133980"/>
        <dbReference type="ChEBI" id="CHEBI:139511"/>
    </reaction>
</comment>
<keyword evidence="4" id="KW-1185">Reference proteome</keyword>
<dbReference type="Gene3D" id="2.30.110.10">
    <property type="entry name" value="Electron Transport, Fmn-binding Protein, Chain A"/>
    <property type="match status" value="1"/>
</dbReference>
<dbReference type="PANTHER" id="PTHR39428:SF1">
    <property type="entry name" value="F420H(2)-DEPENDENT QUINONE REDUCTASE RV1261C"/>
    <property type="match status" value="1"/>
</dbReference>
<dbReference type="SUPFAM" id="SSF50475">
    <property type="entry name" value="FMN-binding split barrel"/>
    <property type="match status" value="1"/>
</dbReference>
<proteinExistence type="inferred from homology"/>
<dbReference type="InterPro" id="IPR012349">
    <property type="entry name" value="Split_barrel_FMN-bd"/>
</dbReference>
<accession>A0A1M7RMQ7</accession>
<dbReference type="Proteomes" id="UP000184440">
    <property type="component" value="Unassembled WGS sequence"/>
</dbReference>
<dbReference type="InterPro" id="IPR004378">
    <property type="entry name" value="F420H2_quin_Rdtase"/>
</dbReference>
<protein>
    <submittedName>
        <fullName evidence="3">Deazaflavin-dependent oxidoreductase, nitroreductase family</fullName>
    </submittedName>
</protein>
<dbReference type="GO" id="GO:0005886">
    <property type="term" value="C:plasma membrane"/>
    <property type="evidence" value="ECO:0007669"/>
    <property type="project" value="TreeGrafter"/>
</dbReference>
<name>A0A1M7RMQ7_9ACTN</name>
<dbReference type="GO" id="GO:0070967">
    <property type="term" value="F:coenzyme F420 binding"/>
    <property type="evidence" value="ECO:0007669"/>
    <property type="project" value="TreeGrafter"/>
</dbReference>
<evidence type="ECO:0000313" key="4">
    <source>
        <dbReference type="Proteomes" id="UP000184440"/>
    </source>
</evidence>
<dbReference type="OrthoDB" id="8225825at2"/>
<dbReference type="PANTHER" id="PTHR39428">
    <property type="entry name" value="F420H(2)-DEPENDENT QUINONE REDUCTASE RV1261C"/>
    <property type="match status" value="1"/>
</dbReference>
<gene>
    <name evidence="3" type="ORF">SAMN05443668_12575</name>
</gene>
<dbReference type="Pfam" id="PF04075">
    <property type="entry name" value="F420H2_quin_red"/>
    <property type="match status" value="1"/>
</dbReference>
<dbReference type="NCBIfam" id="TIGR00026">
    <property type="entry name" value="hi_GC_TIGR00026"/>
    <property type="match status" value="1"/>
</dbReference>
<dbReference type="RefSeq" id="WP_073265647.1">
    <property type="nucleotide sequence ID" value="NZ_FRCS01000025.1"/>
</dbReference>
<dbReference type="EMBL" id="FRCS01000025">
    <property type="protein sequence ID" value="SHN47615.1"/>
    <property type="molecule type" value="Genomic_DNA"/>
</dbReference>
<dbReference type="GO" id="GO:0016491">
    <property type="term" value="F:oxidoreductase activity"/>
    <property type="evidence" value="ECO:0007669"/>
    <property type="project" value="InterPro"/>
</dbReference>
<evidence type="ECO:0000256" key="1">
    <source>
        <dbReference type="ARBA" id="ARBA00008710"/>
    </source>
</evidence>
<evidence type="ECO:0000256" key="2">
    <source>
        <dbReference type="ARBA" id="ARBA00049106"/>
    </source>
</evidence>
<evidence type="ECO:0000313" key="3">
    <source>
        <dbReference type="EMBL" id="SHN47615.1"/>
    </source>
</evidence>
<dbReference type="AlphaFoldDB" id="A0A1M7RMQ7"/>
<comment type="similarity">
    <text evidence="1">Belongs to the F420H(2)-dependent quinone reductase family.</text>
</comment>
<reference evidence="3 4" key="1">
    <citation type="submission" date="2016-11" db="EMBL/GenBank/DDBJ databases">
        <authorList>
            <person name="Jaros S."/>
            <person name="Januszkiewicz K."/>
            <person name="Wedrychowicz H."/>
        </authorList>
    </citation>
    <scope>NUCLEOTIDE SEQUENCE [LARGE SCALE GENOMIC DNA]</scope>
    <source>
        <strain evidence="3 4">DSM 46144</strain>
    </source>
</reference>